<comment type="caution">
    <text evidence="7">The sequence shown here is derived from an EMBL/GenBank/DDBJ whole genome shotgun (WGS) entry which is preliminary data.</text>
</comment>
<evidence type="ECO:0000259" key="6">
    <source>
        <dbReference type="PROSITE" id="PS50850"/>
    </source>
</evidence>
<gene>
    <name evidence="7" type="ORF">KHLLAP_LOCUS3966</name>
</gene>
<dbReference type="GO" id="GO:0005886">
    <property type="term" value="C:plasma membrane"/>
    <property type="evidence" value="ECO:0007669"/>
    <property type="project" value="TreeGrafter"/>
</dbReference>
<dbReference type="PROSITE" id="PS50850">
    <property type="entry name" value="MFS"/>
    <property type="match status" value="1"/>
</dbReference>
<sequence>MASIPLRNPFTKAPASRGYVGEQEDNIAQDTSAVPLEATATESSTKPMIDAQDSHVVRDDGKVIITEQEYPEALGFYYSTLKKWRILTVIFLVQTSMNLNTSLYANGQAGIARQFEVSPQTTVSGAAIFLITYAFGCELWAPWSEEFGRKPILQASLFLVNICCLPVALAPRGISSILVGRAFGGLFSAGGSVTLGMVADMFTTDQQELPLAYIVLSSVGGSIVGPIVGGFVETDLPWQWTIWIQLIVSAFVQMLHFFFVPETRSSVLLDAHAKKLRASNQRPNAYGPNELKSWKEYIALKEMLSIWGRPFKMFVMEPIVSVLSALSGFSDALIFMQIQSFGLVFGNWGFTKIQTGLAFLPIGLAYVLAYLLFIPIFRRNRRLRQAHPLSEHAQYESRMWCLLYMAPCLPIGLLIFAWTSTPLVHWIAPMIGCVFIGIANYAIYMATIDYMVAAYGPYSASATGGNGFARDFLAGCLTWLAAPYYHSFQMHNGLQIANTVLAAISLLLVAATFVIYWKGPSMRRRSPFAQSISRTTVDGLVSAQSREPLVSR</sequence>
<reference evidence="7" key="1">
    <citation type="submission" date="2023-10" db="EMBL/GenBank/DDBJ databases">
        <authorList>
            <person name="Hackl T."/>
        </authorList>
    </citation>
    <scope>NUCLEOTIDE SEQUENCE</scope>
</reference>
<dbReference type="PANTHER" id="PTHR23502">
    <property type="entry name" value="MAJOR FACILITATOR SUPERFAMILY"/>
    <property type="match status" value="1"/>
</dbReference>
<proteinExistence type="predicted"/>
<keyword evidence="8" id="KW-1185">Reference proteome</keyword>
<evidence type="ECO:0000256" key="5">
    <source>
        <dbReference type="SAM" id="Phobius"/>
    </source>
</evidence>
<feature type="transmembrane region" description="Helical" evidence="5">
    <location>
        <begin position="399"/>
        <end position="418"/>
    </location>
</feature>
<dbReference type="Proteomes" id="UP001295740">
    <property type="component" value="Unassembled WGS sequence"/>
</dbReference>
<feature type="transmembrane region" description="Helical" evidence="5">
    <location>
        <begin position="180"/>
        <end position="199"/>
    </location>
</feature>
<feature type="transmembrane region" description="Helical" evidence="5">
    <location>
        <begin position="319"/>
        <end position="338"/>
    </location>
</feature>
<dbReference type="Gene3D" id="1.20.1250.20">
    <property type="entry name" value="MFS general substrate transporter like domains"/>
    <property type="match status" value="1"/>
</dbReference>
<dbReference type="InterPro" id="IPR011701">
    <property type="entry name" value="MFS"/>
</dbReference>
<feature type="transmembrane region" description="Helical" evidence="5">
    <location>
        <begin position="358"/>
        <end position="378"/>
    </location>
</feature>
<evidence type="ECO:0000256" key="3">
    <source>
        <dbReference type="ARBA" id="ARBA00022989"/>
    </source>
</evidence>
<accession>A0AAI8VEN0</accession>
<feature type="domain" description="Major facilitator superfamily (MFS) profile" evidence="6">
    <location>
        <begin position="86"/>
        <end position="523"/>
    </location>
</feature>
<evidence type="ECO:0000256" key="4">
    <source>
        <dbReference type="ARBA" id="ARBA00023136"/>
    </source>
</evidence>
<organism evidence="7 8">
    <name type="scientific">Anthostomella pinea</name>
    <dbReference type="NCBI Taxonomy" id="933095"/>
    <lineage>
        <taxon>Eukaryota</taxon>
        <taxon>Fungi</taxon>
        <taxon>Dikarya</taxon>
        <taxon>Ascomycota</taxon>
        <taxon>Pezizomycotina</taxon>
        <taxon>Sordariomycetes</taxon>
        <taxon>Xylariomycetidae</taxon>
        <taxon>Xylariales</taxon>
        <taxon>Xylariaceae</taxon>
        <taxon>Anthostomella</taxon>
    </lineage>
</organism>
<dbReference type="InterPro" id="IPR036259">
    <property type="entry name" value="MFS_trans_sf"/>
</dbReference>
<dbReference type="FunFam" id="1.20.1250.20:FF:000088">
    <property type="entry name" value="MFS multidrug transporter, putative"/>
    <property type="match status" value="1"/>
</dbReference>
<name>A0AAI8VEN0_9PEZI</name>
<dbReference type="SUPFAM" id="SSF103473">
    <property type="entry name" value="MFS general substrate transporter"/>
    <property type="match status" value="1"/>
</dbReference>
<feature type="transmembrane region" description="Helical" evidence="5">
    <location>
        <begin position="467"/>
        <end position="485"/>
    </location>
</feature>
<evidence type="ECO:0000313" key="8">
    <source>
        <dbReference type="Proteomes" id="UP001295740"/>
    </source>
</evidence>
<dbReference type="PANTHER" id="PTHR23502:SF13">
    <property type="entry name" value="MULTIDRUG TRANSPORTER, PUTATIVE (AFU_ORTHOLOGUE AFUA_2G12550)-RELATED"/>
    <property type="match status" value="1"/>
</dbReference>
<keyword evidence="4 5" id="KW-0472">Membrane</keyword>
<feature type="transmembrane region" description="Helical" evidence="5">
    <location>
        <begin position="497"/>
        <end position="517"/>
    </location>
</feature>
<comment type="subcellular location">
    <subcellularLocation>
        <location evidence="1">Membrane</location>
        <topology evidence="1">Multi-pass membrane protein</topology>
    </subcellularLocation>
</comment>
<keyword evidence="2 5" id="KW-0812">Transmembrane</keyword>
<evidence type="ECO:0000313" key="7">
    <source>
        <dbReference type="EMBL" id="CAJ2503498.1"/>
    </source>
</evidence>
<feature type="transmembrane region" description="Helical" evidence="5">
    <location>
        <begin position="238"/>
        <end position="259"/>
    </location>
</feature>
<dbReference type="GO" id="GO:0022857">
    <property type="term" value="F:transmembrane transporter activity"/>
    <property type="evidence" value="ECO:0007669"/>
    <property type="project" value="InterPro"/>
</dbReference>
<evidence type="ECO:0000256" key="1">
    <source>
        <dbReference type="ARBA" id="ARBA00004141"/>
    </source>
</evidence>
<dbReference type="Pfam" id="PF07690">
    <property type="entry name" value="MFS_1"/>
    <property type="match status" value="1"/>
</dbReference>
<dbReference type="InterPro" id="IPR020846">
    <property type="entry name" value="MFS_dom"/>
</dbReference>
<feature type="transmembrane region" description="Helical" evidence="5">
    <location>
        <begin position="424"/>
        <end position="446"/>
    </location>
</feature>
<protein>
    <submittedName>
        <fullName evidence="7">Uu.00g108920.m01.CDS01</fullName>
    </submittedName>
</protein>
<feature type="transmembrane region" description="Helical" evidence="5">
    <location>
        <begin position="211"/>
        <end position="232"/>
    </location>
</feature>
<dbReference type="AlphaFoldDB" id="A0AAI8VEN0"/>
<dbReference type="EMBL" id="CAUWAG010000006">
    <property type="protein sequence ID" value="CAJ2503498.1"/>
    <property type="molecule type" value="Genomic_DNA"/>
</dbReference>
<keyword evidence="3 5" id="KW-1133">Transmembrane helix</keyword>
<evidence type="ECO:0000256" key="2">
    <source>
        <dbReference type="ARBA" id="ARBA00022692"/>
    </source>
</evidence>